<dbReference type="AlphaFoldDB" id="A0A0M6XNF4"/>
<dbReference type="RefSeq" id="WP_055681566.1">
    <property type="nucleotide sequence ID" value="NZ_CANMUL010000001.1"/>
</dbReference>
<dbReference type="InterPro" id="IPR006016">
    <property type="entry name" value="UspA"/>
</dbReference>
<reference evidence="2 3" key="1">
    <citation type="submission" date="2015-07" db="EMBL/GenBank/DDBJ databases">
        <authorList>
            <person name="Noorani M."/>
        </authorList>
    </citation>
    <scope>NUCLEOTIDE SEQUENCE [LARGE SCALE GENOMIC DNA]</scope>
    <source>
        <strain evidence="2 3">CECT 5088</strain>
    </source>
</reference>
<dbReference type="STRING" id="282197.SAMN04488517_104115"/>
<evidence type="ECO:0000313" key="3">
    <source>
        <dbReference type="Proteomes" id="UP000048908"/>
    </source>
</evidence>
<dbReference type="Proteomes" id="UP000048908">
    <property type="component" value="Unassembled WGS sequence"/>
</dbReference>
<feature type="domain" description="UspA" evidence="1">
    <location>
        <begin position="1"/>
        <end position="137"/>
    </location>
</feature>
<protein>
    <submittedName>
        <fullName evidence="2">Universal stress protein G</fullName>
    </submittedName>
</protein>
<name>A0A0M6XNF4_9RHOB</name>
<organism evidence="2 3">
    <name type="scientific">Jannaschia rubra</name>
    <dbReference type="NCBI Taxonomy" id="282197"/>
    <lineage>
        <taxon>Bacteria</taxon>
        <taxon>Pseudomonadati</taxon>
        <taxon>Pseudomonadota</taxon>
        <taxon>Alphaproteobacteria</taxon>
        <taxon>Rhodobacterales</taxon>
        <taxon>Roseobacteraceae</taxon>
        <taxon>Jannaschia</taxon>
    </lineage>
</organism>
<keyword evidence="3" id="KW-1185">Reference proteome</keyword>
<dbReference type="SUPFAM" id="SSF52402">
    <property type="entry name" value="Adenine nucleotide alpha hydrolases-like"/>
    <property type="match status" value="1"/>
</dbReference>
<dbReference type="Pfam" id="PF00582">
    <property type="entry name" value="Usp"/>
    <property type="match status" value="1"/>
</dbReference>
<dbReference type="Gene3D" id="3.40.50.620">
    <property type="entry name" value="HUPs"/>
    <property type="match status" value="1"/>
</dbReference>
<sequence length="137" mass="14735">MYDRILVPVDLAHADKLTRALDTAVTLGKPNGATLIYVGVAPTVPGPAGRNPEEFATRLRAFADGQHALHGLPVDSETIVSHDPSIDLRDKLVQAARDRDVDLVVMATHVPGMADNWFKGNAAHVAQHAPMSVFVVR</sequence>
<evidence type="ECO:0000313" key="2">
    <source>
        <dbReference type="EMBL" id="CTQ32117.1"/>
    </source>
</evidence>
<dbReference type="EMBL" id="CXPG01000012">
    <property type="protein sequence ID" value="CTQ32117.1"/>
    <property type="molecule type" value="Genomic_DNA"/>
</dbReference>
<dbReference type="CDD" id="cd00293">
    <property type="entry name" value="USP-like"/>
    <property type="match status" value="1"/>
</dbReference>
<accession>A0A0M6XNF4</accession>
<evidence type="ECO:0000259" key="1">
    <source>
        <dbReference type="Pfam" id="PF00582"/>
    </source>
</evidence>
<proteinExistence type="predicted"/>
<gene>
    <name evidence="2" type="primary">uspG</name>
    <name evidence="2" type="ORF">JAN5088_00879</name>
</gene>
<dbReference type="OrthoDB" id="9792500at2"/>
<dbReference type="InterPro" id="IPR014729">
    <property type="entry name" value="Rossmann-like_a/b/a_fold"/>
</dbReference>